<reference evidence="3" key="1">
    <citation type="journal article" date="2019" name="Int. J. Syst. Evol. Microbiol.">
        <title>The Global Catalogue of Microorganisms (GCM) 10K type strain sequencing project: providing services to taxonomists for standard genome sequencing and annotation.</title>
        <authorList>
            <consortium name="The Broad Institute Genomics Platform"/>
            <consortium name="The Broad Institute Genome Sequencing Center for Infectious Disease"/>
            <person name="Wu L."/>
            <person name="Ma J."/>
        </authorList>
    </citation>
    <scope>NUCLEOTIDE SEQUENCE [LARGE SCALE GENOMIC DNA]</scope>
    <source>
        <strain evidence="3">JCM 31486</strain>
    </source>
</reference>
<evidence type="ECO:0000313" key="2">
    <source>
        <dbReference type="EMBL" id="MFD1045937.1"/>
    </source>
</evidence>
<dbReference type="EMBL" id="JBHTIS010000461">
    <property type="protein sequence ID" value="MFD1045937.1"/>
    <property type="molecule type" value="Genomic_DNA"/>
</dbReference>
<feature type="non-terminal residue" evidence="2">
    <location>
        <position position="83"/>
    </location>
</feature>
<protein>
    <submittedName>
        <fullName evidence="2">Nuclear transport factor 2 family protein</fullName>
    </submittedName>
</protein>
<accession>A0ABW3M7N7</accession>
<dbReference type="Gene3D" id="3.10.450.50">
    <property type="match status" value="1"/>
</dbReference>
<organism evidence="2 3">
    <name type="scientific">Kibdelosporangium lantanae</name>
    <dbReference type="NCBI Taxonomy" id="1497396"/>
    <lineage>
        <taxon>Bacteria</taxon>
        <taxon>Bacillati</taxon>
        <taxon>Actinomycetota</taxon>
        <taxon>Actinomycetes</taxon>
        <taxon>Pseudonocardiales</taxon>
        <taxon>Pseudonocardiaceae</taxon>
        <taxon>Kibdelosporangium</taxon>
    </lineage>
</organism>
<dbReference type="InterPro" id="IPR032710">
    <property type="entry name" value="NTF2-like_dom_sf"/>
</dbReference>
<gene>
    <name evidence="2" type="ORF">ACFQ1S_10355</name>
</gene>
<comment type="caution">
    <text evidence="2">The sequence shown here is derived from an EMBL/GenBank/DDBJ whole genome shotgun (WGS) entry which is preliminary data.</text>
</comment>
<feature type="domain" description="SnoaL-like" evidence="1">
    <location>
        <begin position="2"/>
        <end position="81"/>
    </location>
</feature>
<dbReference type="SUPFAM" id="SSF54427">
    <property type="entry name" value="NTF2-like"/>
    <property type="match status" value="1"/>
</dbReference>
<evidence type="ECO:0000259" key="1">
    <source>
        <dbReference type="Pfam" id="PF13577"/>
    </source>
</evidence>
<name>A0ABW3M7N7_9PSEU</name>
<sequence>MSDFDEIRNTIARNNHALDDRRYDDCVRTYAPDGVIAGRRGHAAIREFMNHQELATRPDLERRHVNTNIAITVAGDVAEAVSD</sequence>
<dbReference type="InterPro" id="IPR037401">
    <property type="entry name" value="SnoaL-like"/>
</dbReference>
<keyword evidence="3" id="KW-1185">Reference proteome</keyword>
<dbReference type="Proteomes" id="UP001597045">
    <property type="component" value="Unassembled WGS sequence"/>
</dbReference>
<dbReference type="Pfam" id="PF13577">
    <property type="entry name" value="SnoaL_4"/>
    <property type="match status" value="1"/>
</dbReference>
<evidence type="ECO:0000313" key="3">
    <source>
        <dbReference type="Proteomes" id="UP001597045"/>
    </source>
</evidence>
<proteinExistence type="predicted"/>